<dbReference type="InterPro" id="IPR036615">
    <property type="entry name" value="Mur_ligase_C_dom_sf"/>
</dbReference>
<dbReference type="GO" id="GO:0005524">
    <property type="term" value="F:ATP binding"/>
    <property type="evidence" value="ECO:0007669"/>
    <property type="project" value="InterPro"/>
</dbReference>
<feature type="domain" description="Mur ligase C-terminal" evidence="2">
    <location>
        <begin position="341"/>
        <end position="470"/>
    </location>
</feature>
<gene>
    <name evidence="4" type="ORF">IAB44_04160</name>
</gene>
<reference evidence="4" key="2">
    <citation type="journal article" date="2021" name="PeerJ">
        <title>Extensive microbial diversity within the chicken gut microbiome revealed by metagenomics and culture.</title>
        <authorList>
            <person name="Gilroy R."/>
            <person name="Ravi A."/>
            <person name="Getino M."/>
            <person name="Pursley I."/>
            <person name="Horton D.L."/>
            <person name="Alikhan N.F."/>
            <person name="Baker D."/>
            <person name="Gharbi K."/>
            <person name="Hall N."/>
            <person name="Watson M."/>
            <person name="Adriaenssens E.M."/>
            <person name="Foster-Nyarko E."/>
            <person name="Jarju S."/>
            <person name="Secka A."/>
            <person name="Antonio M."/>
            <person name="Oren A."/>
            <person name="Chaudhuri R.R."/>
            <person name="La Ragione R."/>
            <person name="Hildebrand F."/>
            <person name="Pallen M.J."/>
        </authorList>
    </citation>
    <scope>NUCLEOTIDE SEQUENCE</scope>
    <source>
        <strain evidence="4">CHK190-19873</strain>
    </source>
</reference>
<name>A0A9D1ER43_9FIRM</name>
<dbReference type="Gene3D" id="3.90.190.20">
    <property type="entry name" value="Mur ligase, C-terminal domain"/>
    <property type="match status" value="1"/>
</dbReference>
<dbReference type="EMBL" id="DVIQ01000023">
    <property type="protein sequence ID" value="HIS30732.1"/>
    <property type="molecule type" value="Genomic_DNA"/>
</dbReference>
<sequence length="515" mass="56630">MKEKALREYRELLKNAGLLRGERIAGWEERPVRGLASSLWEAVRDGMFLCNGSAFREEALAGAAERGCFCYVSETPYQAGQGMAFLRVRDIAQAEALLASAFYDAAKLPVKITGITGTNGKTTAAHYLRSILDAWERQKGGRPTGILSSMETFDGRESGSFQTVSEPAKLYRRLNRSVDTGQEYMTVELSERMLKSYRACGIPCDVGILLNIAEDSAHFEGHESFEESLRTVSAVFRNAKTACVNLDTEHRRQVLAAAGSAERIVTFGTTGAPDIWGHAIHMENGKVTFRARCDRFHEKFTLAMPGFFNVENALAAIAAAYAYEIPVSCIREGLALATVSGRMEEYESSDRKLHVIVDCAQNRLSLERLFDDVCLRFPGWRIAAVFGCPGDRGKNLRRELGLVAGLFAQKLYITADNPGMEPVERISGEICHYAEMVGCPCACIRDRAEAVNRAVAEAEERTVVLVLGKGNAGRQRFGAADWEYPADAALVCRALDWYASCQRIPSGAKIAVGKT</sequence>
<comment type="pathway">
    <text evidence="1">Cell wall biogenesis; peptidoglycan biosynthesis.</text>
</comment>
<dbReference type="PANTHER" id="PTHR23135:SF4">
    <property type="entry name" value="UDP-N-ACETYLMURAMOYL-L-ALANYL-D-GLUTAMATE--2,6-DIAMINOPIMELATE LIGASE MURE HOMOLOG, CHLOROPLASTIC"/>
    <property type="match status" value="1"/>
</dbReference>
<dbReference type="Gene3D" id="3.40.1190.10">
    <property type="entry name" value="Mur-like, catalytic domain"/>
    <property type="match status" value="1"/>
</dbReference>
<dbReference type="GO" id="GO:0016881">
    <property type="term" value="F:acid-amino acid ligase activity"/>
    <property type="evidence" value="ECO:0007669"/>
    <property type="project" value="InterPro"/>
</dbReference>
<dbReference type="Pfam" id="PF08245">
    <property type="entry name" value="Mur_ligase_M"/>
    <property type="match status" value="1"/>
</dbReference>
<evidence type="ECO:0000259" key="3">
    <source>
        <dbReference type="Pfam" id="PF08245"/>
    </source>
</evidence>
<feature type="domain" description="Mur ligase central" evidence="3">
    <location>
        <begin position="115"/>
        <end position="320"/>
    </location>
</feature>
<accession>A0A9D1ER43</accession>
<reference evidence="4" key="1">
    <citation type="submission" date="2020-10" db="EMBL/GenBank/DDBJ databases">
        <authorList>
            <person name="Gilroy R."/>
        </authorList>
    </citation>
    <scope>NUCLEOTIDE SEQUENCE</scope>
    <source>
        <strain evidence="4">CHK190-19873</strain>
    </source>
</reference>
<comment type="caution">
    <text evidence="4">The sequence shown here is derived from an EMBL/GenBank/DDBJ whole genome shotgun (WGS) entry which is preliminary data.</text>
</comment>
<dbReference type="Proteomes" id="UP000823935">
    <property type="component" value="Unassembled WGS sequence"/>
</dbReference>
<dbReference type="PANTHER" id="PTHR23135">
    <property type="entry name" value="MUR LIGASE FAMILY MEMBER"/>
    <property type="match status" value="1"/>
</dbReference>
<evidence type="ECO:0000313" key="4">
    <source>
        <dbReference type="EMBL" id="HIS30732.1"/>
    </source>
</evidence>
<dbReference type="SUPFAM" id="SSF53244">
    <property type="entry name" value="MurD-like peptide ligases, peptide-binding domain"/>
    <property type="match status" value="1"/>
</dbReference>
<evidence type="ECO:0000313" key="5">
    <source>
        <dbReference type="Proteomes" id="UP000823935"/>
    </source>
</evidence>
<dbReference type="AlphaFoldDB" id="A0A9D1ER43"/>
<protein>
    <submittedName>
        <fullName evidence="4">Uncharacterized protein</fullName>
    </submittedName>
</protein>
<organism evidence="4 5">
    <name type="scientific">Candidatus Limivivens intestinipullorum</name>
    <dbReference type="NCBI Taxonomy" id="2840858"/>
    <lineage>
        <taxon>Bacteria</taxon>
        <taxon>Bacillati</taxon>
        <taxon>Bacillota</taxon>
        <taxon>Clostridia</taxon>
        <taxon>Lachnospirales</taxon>
        <taxon>Lachnospiraceae</taxon>
        <taxon>Lachnospiraceae incertae sedis</taxon>
        <taxon>Candidatus Limivivens</taxon>
    </lineage>
</organism>
<dbReference type="InterPro" id="IPR004101">
    <property type="entry name" value="Mur_ligase_C"/>
</dbReference>
<dbReference type="InterPro" id="IPR013221">
    <property type="entry name" value="Mur_ligase_cen"/>
</dbReference>
<evidence type="ECO:0000256" key="1">
    <source>
        <dbReference type="ARBA" id="ARBA00004752"/>
    </source>
</evidence>
<dbReference type="InterPro" id="IPR036565">
    <property type="entry name" value="Mur-like_cat_sf"/>
</dbReference>
<dbReference type="Pfam" id="PF02875">
    <property type="entry name" value="Mur_ligase_C"/>
    <property type="match status" value="1"/>
</dbReference>
<evidence type="ECO:0000259" key="2">
    <source>
        <dbReference type="Pfam" id="PF02875"/>
    </source>
</evidence>
<proteinExistence type="predicted"/>
<dbReference type="SUPFAM" id="SSF53623">
    <property type="entry name" value="MurD-like peptide ligases, catalytic domain"/>
    <property type="match status" value="1"/>
</dbReference>